<dbReference type="GO" id="GO:0016491">
    <property type="term" value="F:oxidoreductase activity"/>
    <property type="evidence" value="ECO:0007669"/>
    <property type="project" value="InterPro"/>
</dbReference>
<feature type="compositionally biased region" description="Basic and acidic residues" evidence="2">
    <location>
        <begin position="137"/>
        <end position="151"/>
    </location>
</feature>
<gene>
    <name evidence="3" type="ORF">Cvel_22115</name>
</gene>
<dbReference type="InterPro" id="IPR044053">
    <property type="entry name" value="AsaB-like"/>
</dbReference>
<evidence type="ECO:0000256" key="2">
    <source>
        <dbReference type="SAM" id="MobiDB-lite"/>
    </source>
</evidence>
<evidence type="ECO:0000313" key="3">
    <source>
        <dbReference type="EMBL" id="CEM29857.1"/>
    </source>
</evidence>
<accession>A0A0G4GJ39</accession>
<proteinExistence type="inferred from homology"/>
<dbReference type="PANTHER" id="PTHR34598:SF3">
    <property type="entry name" value="OXIDOREDUCTASE AN1597"/>
    <property type="match status" value="1"/>
</dbReference>
<feature type="compositionally biased region" description="Polar residues" evidence="2">
    <location>
        <begin position="122"/>
        <end position="131"/>
    </location>
</feature>
<dbReference type="EMBL" id="CDMZ01001262">
    <property type="protein sequence ID" value="CEM29857.1"/>
    <property type="molecule type" value="Genomic_DNA"/>
</dbReference>
<reference evidence="3" key="1">
    <citation type="submission" date="2014-11" db="EMBL/GenBank/DDBJ databases">
        <authorList>
            <person name="Otto D Thomas"/>
            <person name="Naeem Raeece"/>
        </authorList>
    </citation>
    <scope>NUCLEOTIDE SEQUENCE</scope>
</reference>
<feature type="region of interest" description="Disordered" evidence="2">
    <location>
        <begin position="122"/>
        <end position="151"/>
    </location>
</feature>
<organism evidence="3">
    <name type="scientific">Chromera velia CCMP2878</name>
    <dbReference type="NCBI Taxonomy" id="1169474"/>
    <lineage>
        <taxon>Eukaryota</taxon>
        <taxon>Sar</taxon>
        <taxon>Alveolata</taxon>
        <taxon>Colpodellida</taxon>
        <taxon>Chromeraceae</taxon>
        <taxon>Chromera</taxon>
    </lineage>
</organism>
<dbReference type="PANTHER" id="PTHR34598">
    <property type="entry name" value="BLL6449 PROTEIN"/>
    <property type="match status" value="1"/>
</dbReference>
<protein>
    <submittedName>
        <fullName evidence="3">Uncharacterized protein</fullName>
    </submittedName>
</protein>
<feature type="compositionally biased region" description="Polar residues" evidence="2">
    <location>
        <begin position="14"/>
        <end position="40"/>
    </location>
</feature>
<dbReference type="AlphaFoldDB" id="A0A0G4GJ39"/>
<sequence length="373" mass="41108">MASSHPGPFKGTLKYQSENVSRSLRSNGKVYSNRDSTGTDSPPVGVEQIEVSVSVESGRKEGEERPRIHREGFELLPSVCPDMDLFDDSVILEQYYPHVETLLKEKLGAAHVFAFDHNLRSSSKGSWMHKTSSSSEEDGKGEGDKNAERLKGGNLVQSPVAVVHGDLTLTSAPRRLEMLAEAPRENDTLRRKLGDAPLISADLVNEAVSGKRRFACVNVWRSVGEGVVKVSPLAMCDCRSVGDGDLVTFEVRYSDRTGENYLAGHSEGHRWTVDLTMFNLSCLSRTCLHIPPNKLELDLRIFPEMNRDEVVLLKCWDSEGDFAKKNQTDSQGGGFAEPFSTFALHSAIELTDTSPAPDAPARKSLEVRTVVIF</sequence>
<dbReference type="NCBIfam" id="NF041278">
    <property type="entry name" value="CmcJ_NvfI_EfuI"/>
    <property type="match status" value="1"/>
</dbReference>
<name>A0A0G4GJ39_9ALVE</name>
<evidence type="ECO:0000256" key="1">
    <source>
        <dbReference type="ARBA" id="ARBA00023604"/>
    </source>
</evidence>
<comment type="similarity">
    <text evidence="1">Belongs to the asaB hydroxylase/desaturase family.</text>
</comment>
<feature type="region of interest" description="Disordered" evidence="2">
    <location>
        <begin position="1"/>
        <end position="46"/>
    </location>
</feature>
<dbReference type="VEuPathDB" id="CryptoDB:Cvel_22115"/>